<dbReference type="Gene3D" id="3.40.50.2300">
    <property type="match status" value="2"/>
</dbReference>
<evidence type="ECO:0000313" key="8">
    <source>
        <dbReference type="Proteomes" id="UP000515860"/>
    </source>
</evidence>
<reference evidence="7 8" key="1">
    <citation type="submission" date="2020-08" db="EMBL/GenBank/DDBJ databases">
        <authorList>
            <person name="Liu C."/>
            <person name="Sun Q."/>
        </authorList>
    </citation>
    <scope>NUCLEOTIDE SEQUENCE [LARGE SCALE GENOMIC DNA]</scope>
    <source>
        <strain evidence="7 8">NSJ-29</strain>
    </source>
</reference>
<keyword evidence="8" id="KW-1185">Reference proteome</keyword>
<dbReference type="CDD" id="cd19997">
    <property type="entry name" value="PBP1_ABC_sugar_binding-like"/>
    <property type="match status" value="1"/>
</dbReference>
<feature type="compositionally biased region" description="Low complexity" evidence="4">
    <location>
        <begin position="32"/>
        <end position="42"/>
    </location>
</feature>
<sequence length="397" mass="42813">MKRRKVTGLLAAALAIVMSSSALAGCGEKEAASTGTSAQSASKEATKETSAENDAAEKKTETASADGDTLEDLDKDQGYVIGFTDNYDGNTLHQQQERYFQELADQMKELGIISDYTMTVANKDVATQVSQIENFIMMGCDAIIVDPTSATGLDGAIEEAKAAGIEVIVFNDGPVSSSDCYQLNVDCVTNFGYLTEWCCEKLGGKGNVLVVRGIAGTAYDDLAYQGITEALAKYPDMNIVGEVYGEWTSTTTQTQISAILPSLPKVDLVCGESGDAYGAAMAFESAGLEIPLIYGGNRGEFLNWWMKASEEDGYETISGVATPWFSAAALYLAIDILDGKEVPQYMYYPMDLITQDDLHKFEGIDNSEVATSEHDLAWVRSELETQDEVANKPDLVK</sequence>
<dbReference type="EMBL" id="CP060635">
    <property type="protein sequence ID" value="QNM10286.1"/>
    <property type="molecule type" value="Genomic_DNA"/>
</dbReference>
<dbReference type="AlphaFoldDB" id="A0A7G9GHK4"/>
<dbReference type="GO" id="GO:0030246">
    <property type="term" value="F:carbohydrate binding"/>
    <property type="evidence" value="ECO:0007669"/>
    <property type="project" value="UniProtKB-ARBA"/>
</dbReference>
<dbReference type="PANTHER" id="PTHR46847">
    <property type="entry name" value="D-ALLOSE-BINDING PERIPLASMIC PROTEIN-RELATED"/>
    <property type="match status" value="1"/>
</dbReference>
<dbReference type="PANTHER" id="PTHR46847:SF1">
    <property type="entry name" value="D-ALLOSE-BINDING PERIPLASMIC PROTEIN-RELATED"/>
    <property type="match status" value="1"/>
</dbReference>
<accession>A0A7G9GHK4</accession>
<keyword evidence="3 5" id="KW-0732">Signal</keyword>
<name>A0A7G9GHK4_9FIRM</name>
<dbReference type="InterPro" id="IPR028082">
    <property type="entry name" value="Peripla_BP_I"/>
</dbReference>
<feature type="signal peptide" evidence="5">
    <location>
        <begin position="1"/>
        <end position="24"/>
    </location>
</feature>
<gene>
    <name evidence="7" type="ORF">H9Q79_08495</name>
</gene>
<dbReference type="SUPFAM" id="SSF53822">
    <property type="entry name" value="Periplasmic binding protein-like I"/>
    <property type="match status" value="1"/>
</dbReference>
<dbReference type="RefSeq" id="WP_249329636.1">
    <property type="nucleotide sequence ID" value="NZ_CP060635.1"/>
</dbReference>
<dbReference type="Pfam" id="PF13407">
    <property type="entry name" value="Peripla_BP_4"/>
    <property type="match status" value="1"/>
</dbReference>
<comment type="subcellular location">
    <subcellularLocation>
        <location evidence="1">Cell envelope</location>
    </subcellularLocation>
</comment>
<protein>
    <submittedName>
        <fullName evidence="7">ABC transporter substrate-binding protein</fullName>
    </submittedName>
</protein>
<proteinExistence type="inferred from homology"/>
<evidence type="ECO:0000256" key="2">
    <source>
        <dbReference type="ARBA" id="ARBA00007639"/>
    </source>
</evidence>
<organism evidence="7 8">
    <name type="scientific">Wansuia hejianensis</name>
    <dbReference type="NCBI Taxonomy" id="2763667"/>
    <lineage>
        <taxon>Bacteria</taxon>
        <taxon>Bacillati</taxon>
        <taxon>Bacillota</taxon>
        <taxon>Clostridia</taxon>
        <taxon>Lachnospirales</taxon>
        <taxon>Lachnospiraceae</taxon>
        <taxon>Wansuia</taxon>
    </lineage>
</organism>
<feature type="chain" id="PRO_5038538444" evidence="5">
    <location>
        <begin position="25"/>
        <end position="397"/>
    </location>
</feature>
<comment type="similarity">
    <text evidence="2">Belongs to the bacterial solute-binding protein 2 family.</text>
</comment>
<evidence type="ECO:0000259" key="6">
    <source>
        <dbReference type="Pfam" id="PF13407"/>
    </source>
</evidence>
<dbReference type="InterPro" id="IPR025997">
    <property type="entry name" value="SBP_2_dom"/>
</dbReference>
<evidence type="ECO:0000256" key="3">
    <source>
        <dbReference type="ARBA" id="ARBA00022729"/>
    </source>
</evidence>
<dbReference type="GO" id="GO:0030313">
    <property type="term" value="C:cell envelope"/>
    <property type="evidence" value="ECO:0007669"/>
    <property type="project" value="UniProtKB-SubCell"/>
</dbReference>
<feature type="domain" description="Periplasmic binding protein" evidence="6">
    <location>
        <begin position="99"/>
        <end position="341"/>
    </location>
</feature>
<feature type="region of interest" description="Disordered" evidence="4">
    <location>
        <begin position="27"/>
        <end position="70"/>
    </location>
</feature>
<dbReference type="KEGG" id="whj:H9Q79_08495"/>
<dbReference type="PROSITE" id="PS51257">
    <property type="entry name" value="PROKAR_LIPOPROTEIN"/>
    <property type="match status" value="1"/>
</dbReference>
<evidence type="ECO:0000256" key="4">
    <source>
        <dbReference type="SAM" id="MobiDB-lite"/>
    </source>
</evidence>
<feature type="compositionally biased region" description="Basic and acidic residues" evidence="4">
    <location>
        <begin position="44"/>
        <end position="61"/>
    </location>
</feature>
<dbReference type="Proteomes" id="UP000515860">
    <property type="component" value="Chromosome"/>
</dbReference>
<evidence type="ECO:0000313" key="7">
    <source>
        <dbReference type="EMBL" id="QNM10286.1"/>
    </source>
</evidence>
<evidence type="ECO:0000256" key="5">
    <source>
        <dbReference type="SAM" id="SignalP"/>
    </source>
</evidence>
<evidence type="ECO:0000256" key="1">
    <source>
        <dbReference type="ARBA" id="ARBA00004196"/>
    </source>
</evidence>